<dbReference type="STRING" id="10181.G5BCB4"/>
<keyword evidence="6 12" id="KW-0677">Repeat</keyword>
<keyword evidence="9 12" id="KW-0041">Annexin</keyword>
<protein>
    <recommendedName>
        <fullName evidence="12">Annexin</fullName>
    </recommendedName>
</protein>
<comment type="domain">
    <text evidence="12">A pair of annexin repeats may form one binding site for calcium and phospholipid.</text>
</comment>
<dbReference type="InterPro" id="IPR018252">
    <property type="entry name" value="Annexin_repeat_CS"/>
</dbReference>
<keyword evidence="4" id="KW-0963">Cytoplasm</keyword>
<dbReference type="GO" id="GO:0001786">
    <property type="term" value="F:phosphatidylserine binding"/>
    <property type="evidence" value="ECO:0007669"/>
    <property type="project" value="TreeGrafter"/>
</dbReference>
<dbReference type="InterPro" id="IPR002393">
    <property type="entry name" value="ANX6"/>
</dbReference>
<comment type="subcellular location">
    <subcellularLocation>
        <location evidence="2">Cytoplasm</location>
    </subcellularLocation>
    <subcellularLocation>
        <location evidence="1">Melanosome</location>
    </subcellularLocation>
</comment>
<evidence type="ECO:0000313" key="14">
    <source>
        <dbReference type="EMBL" id="EHB06924.1"/>
    </source>
</evidence>
<dbReference type="EMBL" id="JH169536">
    <property type="protein sequence ID" value="EHB06924.1"/>
    <property type="molecule type" value="Genomic_DNA"/>
</dbReference>
<dbReference type="SMART" id="SM00335">
    <property type="entry name" value="ANX"/>
    <property type="match status" value="8"/>
</dbReference>
<evidence type="ECO:0000256" key="6">
    <source>
        <dbReference type="ARBA" id="ARBA00022737"/>
    </source>
</evidence>
<proteinExistence type="inferred from homology"/>
<evidence type="ECO:0000256" key="8">
    <source>
        <dbReference type="ARBA" id="ARBA00022990"/>
    </source>
</evidence>
<dbReference type="GO" id="GO:0006816">
    <property type="term" value="P:calcium ion transport"/>
    <property type="evidence" value="ECO:0007669"/>
    <property type="project" value="TreeGrafter"/>
</dbReference>
<dbReference type="GO" id="GO:0012506">
    <property type="term" value="C:vesicle membrane"/>
    <property type="evidence" value="ECO:0007669"/>
    <property type="project" value="TreeGrafter"/>
</dbReference>
<keyword evidence="7 12" id="KW-0106">Calcium</keyword>
<name>G5BCB4_HETGA</name>
<sequence length="856" mass="94455">MKGFGSDKEAILELITSRSNRQRQEVCQSYKSLYGKDLIADLKYELTGKFERLIVGLMRPLAYCDAKEVKDAISGIGTDEKCLIEILASRTNEQIHQLVAAYKEAYERDLESDITGDTSGHFQKMLVVLLQTGTASGRAMEAPGACELSSWAPSPSPYCQPLGEGVGPGGKHVSGLLPRGVRAGDTAGLWRASGAQMEKAPAASLDRLPEAPWLPHPVSDPSPGERKGALEARPGGSLQPWPTDSCSPSHPVIPPGVLEVPGALPPPTLHCRCPGFLLALVFETLTLSSVQGTREEDDVVSEDLVQQDVQDLYEAGELKWGTDEAQFIYILGNRSKQHLRLVFDEYLKATGKPIEASIRGELSGDFEKLMLAVVKCVRSTPEYFAERLFKAMKGLGTRDNTLIRIMVTRSELDMLDIREIFRTKYEKSLYSMIKNDTSGEYKKALLKLCGGDDDAAGQFFPEAAQVAYQMWELSAVSRVEMKGTVRPTSDFNPDEDAKALRKAMKGLGTNEGAIIDIITHRSNAQRQQIRQTFKSHFGRDLMADLKSEVSGDLARLMLGLMMPPAHYDAKQLKKAMEGAGTDEKALIEILATRTNAEIRAINEAYKEDYHKSLEDALSSDTSGHFKRILVSLATGNREEGGEDRDQAGEDAQVAAEILEIADTPSGDKASLETRFMTILCTRSFPHLRRVFQEFIKKTNYDVEHVIKKEMSGDVRDAFVAIVQSVKNKPLFFADKLYKSMKGAGTDEKTLTRIMVSRSEIDMLNIRREFIEKYDKSLHQAIEPAGSVDLRLPSACSRSRPLPRGLCHYPAASQVITVQQGRGVVTKAAEQDSGLAVHEGRSWGQDLGPWVLLCCIC</sequence>
<evidence type="ECO:0000256" key="11">
    <source>
        <dbReference type="ARBA" id="ARBA00025332"/>
    </source>
</evidence>
<dbReference type="GO" id="GO:0005544">
    <property type="term" value="F:calcium-dependent phospholipid binding"/>
    <property type="evidence" value="ECO:0007669"/>
    <property type="project" value="UniProtKB-KW"/>
</dbReference>
<keyword evidence="8" id="KW-0007">Acetylation</keyword>
<dbReference type="InterPro" id="IPR018502">
    <property type="entry name" value="Annexin_repeat"/>
</dbReference>
<dbReference type="PROSITE" id="PS00223">
    <property type="entry name" value="ANNEXIN_1"/>
    <property type="match status" value="5"/>
</dbReference>
<comment type="function">
    <text evidence="11">May associate with CD21. May regulate the release of Ca(2+) from intracellular stores.</text>
</comment>
<dbReference type="GO" id="GO:0005634">
    <property type="term" value="C:nucleus"/>
    <property type="evidence" value="ECO:0007669"/>
    <property type="project" value="TreeGrafter"/>
</dbReference>
<dbReference type="eggNOG" id="KOG0819">
    <property type="taxonomic scope" value="Eukaryota"/>
</dbReference>
<dbReference type="InterPro" id="IPR037104">
    <property type="entry name" value="Annexin_sf"/>
</dbReference>
<reference evidence="14 15" key="1">
    <citation type="journal article" date="2011" name="Nature">
        <title>Genome sequencing reveals insights into physiology and longevity of the naked mole rat.</title>
        <authorList>
            <person name="Kim E.B."/>
            <person name="Fang X."/>
            <person name="Fushan A.A."/>
            <person name="Huang Z."/>
            <person name="Lobanov A.V."/>
            <person name="Han L."/>
            <person name="Marino S.M."/>
            <person name="Sun X."/>
            <person name="Turanov A.A."/>
            <person name="Yang P."/>
            <person name="Yim S.H."/>
            <person name="Zhao X."/>
            <person name="Kasaikina M.V."/>
            <person name="Stoletzki N."/>
            <person name="Peng C."/>
            <person name="Polak P."/>
            <person name="Xiong Z."/>
            <person name="Kiezun A."/>
            <person name="Zhu Y."/>
            <person name="Chen Y."/>
            <person name="Kryukov G.V."/>
            <person name="Zhang Q."/>
            <person name="Peshkin L."/>
            <person name="Yang L."/>
            <person name="Bronson R.T."/>
            <person name="Buffenstein R."/>
            <person name="Wang B."/>
            <person name="Han C."/>
            <person name="Li Q."/>
            <person name="Chen L."/>
            <person name="Zhao W."/>
            <person name="Sunyaev S.R."/>
            <person name="Park T.J."/>
            <person name="Zhang G."/>
            <person name="Wang J."/>
            <person name="Gladyshev V.N."/>
        </authorList>
    </citation>
    <scope>NUCLEOTIDE SEQUENCE [LARGE SCALE GENOMIC DNA]</scope>
</reference>
<keyword evidence="5" id="KW-0597">Phosphoprotein</keyword>
<organism evidence="14 15">
    <name type="scientific">Heterocephalus glaber</name>
    <name type="common">Naked mole rat</name>
    <dbReference type="NCBI Taxonomy" id="10181"/>
    <lineage>
        <taxon>Eukaryota</taxon>
        <taxon>Metazoa</taxon>
        <taxon>Chordata</taxon>
        <taxon>Craniata</taxon>
        <taxon>Vertebrata</taxon>
        <taxon>Euteleostomi</taxon>
        <taxon>Mammalia</taxon>
        <taxon>Eutheria</taxon>
        <taxon>Euarchontoglires</taxon>
        <taxon>Glires</taxon>
        <taxon>Rodentia</taxon>
        <taxon>Hystricomorpha</taxon>
        <taxon>Bathyergidae</taxon>
        <taxon>Heterocephalus</taxon>
    </lineage>
</organism>
<dbReference type="PRINTS" id="PR00196">
    <property type="entry name" value="ANNEXIN"/>
</dbReference>
<dbReference type="InterPro" id="IPR001464">
    <property type="entry name" value="Annexin"/>
</dbReference>
<dbReference type="FunFam" id="1.10.220.10:FF:000004">
    <property type="entry name" value="Annexin"/>
    <property type="match status" value="1"/>
</dbReference>
<evidence type="ECO:0000256" key="13">
    <source>
        <dbReference type="SAM" id="MobiDB-lite"/>
    </source>
</evidence>
<dbReference type="Pfam" id="PF00191">
    <property type="entry name" value="Annexin"/>
    <property type="match status" value="8"/>
</dbReference>
<evidence type="ECO:0000256" key="5">
    <source>
        <dbReference type="ARBA" id="ARBA00022553"/>
    </source>
</evidence>
<evidence type="ECO:0000256" key="12">
    <source>
        <dbReference type="RuleBase" id="RU003540"/>
    </source>
</evidence>
<dbReference type="FunFam" id="1.10.220.10:FF:000013">
    <property type="entry name" value="Annexin"/>
    <property type="match status" value="1"/>
</dbReference>
<gene>
    <name evidence="14" type="ORF">GW7_14853</name>
</gene>
<dbReference type="PANTHER" id="PTHR10502:SF19">
    <property type="entry name" value="ANNEXIN A6"/>
    <property type="match status" value="1"/>
</dbReference>
<dbReference type="GO" id="GO:0097190">
    <property type="term" value="P:apoptotic signaling pathway"/>
    <property type="evidence" value="ECO:0007669"/>
    <property type="project" value="TreeGrafter"/>
</dbReference>
<dbReference type="GO" id="GO:0005886">
    <property type="term" value="C:plasma membrane"/>
    <property type="evidence" value="ECO:0007669"/>
    <property type="project" value="TreeGrafter"/>
</dbReference>
<evidence type="ECO:0000256" key="3">
    <source>
        <dbReference type="ARBA" id="ARBA00007831"/>
    </source>
</evidence>
<dbReference type="GO" id="GO:0051560">
    <property type="term" value="P:mitochondrial calcium ion homeostasis"/>
    <property type="evidence" value="ECO:0007669"/>
    <property type="project" value="TreeGrafter"/>
</dbReference>
<comment type="similarity">
    <text evidence="3 12">Belongs to the annexin family.</text>
</comment>
<evidence type="ECO:0000313" key="15">
    <source>
        <dbReference type="Proteomes" id="UP000006813"/>
    </source>
</evidence>
<dbReference type="GO" id="GO:0042470">
    <property type="term" value="C:melanosome"/>
    <property type="evidence" value="ECO:0007669"/>
    <property type="project" value="UniProtKB-SubCell"/>
</dbReference>
<dbReference type="FunFam" id="1.10.220.10:FF:000002">
    <property type="entry name" value="Annexin"/>
    <property type="match status" value="1"/>
</dbReference>
<dbReference type="PROSITE" id="PS51897">
    <property type="entry name" value="ANNEXIN_2"/>
    <property type="match status" value="8"/>
</dbReference>
<keyword evidence="10 12" id="KW-0111">Calcium/phospholipid-binding</keyword>
<dbReference type="InParanoid" id="G5BCB4"/>
<dbReference type="SUPFAM" id="SSF47874">
    <property type="entry name" value="Annexin"/>
    <property type="match status" value="3"/>
</dbReference>
<evidence type="ECO:0000256" key="7">
    <source>
        <dbReference type="ARBA" id="ARBA00022837"/>
    </source>
</evidence>
<dbReference type="FunFam" id="1.10.220.10:FF:000003">
    <property type="entry name" value="Annexin"/>
    <property type="match status" value="2"/>
</dbReference>
<evidence type="ECO:0000256" key="9">
    <source>
        <dbReference type="ARBA" id="ARBA00023216"/>
    </source>
</evidence>
<evidence type="ECO:0000256" key="10">
    <source>
        <dbReference type="ARBA" id="ARBA00023302"/>
    </source>
</evidence>
<dbReference type="FunCoup" id="G5BCB4">
    <property type="interactions" value="732"/>
</dbReference>
<evidence type="ECO:0000256" key="1">
    <source>
        <dbReference type="ARBA" id="ARBA00004223"/>
    </source>
</evidence>
<dbReference type="GO" id="GO:0005509">
    <property type="term" value="F:calcium ion binding"/>
    <property type="evidence" value="ECO:0007669"/>
    <property type="project" value="InterPro"/>
</dbReference>
<dbReference type="FunFam" id="1.10.220.10:FF:000005">
    <property type="entry name" value="Annexin"/>
    <property type="match status" value="1"/>
</dbReference>
<accession>G5BCB4</accession>
<feature type="region of interest" description="Disordered" evidence="13">
    <location>
        <begin position="193"/>
        <end position="247"/>
    </location>
</feature>
<dbReference type="Proteomes" id="UP000006813">
    <property type="component" value="Unassembled WGS sequence"/>
</dbReference>
<dbReference type="FunFam" id="1.10.220.10:FF:000001">
    <property type="entry name" value="Annexin"/>
    <property type="match status" value="2"/>
</dbReference>
<dbReference type="PRINTS" id="PR00202">
    <property type="entry name" value="ANNEXINVI"/>
</dbReference>
<dbReference type="Gene3D" id="1.10.220.10">
    <property type="entry name" value="Annexin"/>
    <property type="match status" value="8"/>
</dbReference>
<dbReference type="AlphaFoldDB" id="G5BCB4"/>
<evidence type="ECO:0000256" key="2">
    <source>
        <dbReference type="ARBA" id="ARBA00004496"/>
    </source>
</evidence>
<evidence type="ECO:0000256" key="4">
    <source>
        <dbReference type="ARBA" id="ARBA00022490"/>
    </source>
</evidence>
<dbReference type="GO" id="GO:0051283">
    <property type="term" value="P:negative regulation of sequestering of calcium ion"/>
    <property type="evidence" value="ECO:0007669"/>
    <property type="project" value="TreeGrafter"/>
</dbReference>
<dbReference type="PANTHER" id="PTHR10502">
    <property type="entry name" value="ANNEXIN"/>
    <property type="match status" value="1"/>
</dbReference>
<dbReference type="GO" id="GO:0005739">
    <property type="term" value="C:mitochondrion"/>
    <property type="evidence" value="ECO:0007669"/>
    <property type="project" value="GOC"/>
</dbReference>